<dbReference type="EMBL" id="BARV01001538">
    <property type="protein sequence ID" value="GAH97389.1"/>
    <property type="molecule type" value="Genomic_DNA"/>
</dbReference>
<organism evidence="1">
    <name type="scientific">marine sediment metagenome</name>
    <dbReference type="NCBI Taxonomy" id="412755"/>
    <lineage>
        <taxon>unclassified sequences</taxon>
        <taxon>metagenomes</taxon>
        <taxon>ecological metagenomes</taxon>
    </lineage>
</organism>
<gene>
    <name evidence="1" type="ORF">S06H3_04399</name>
</gene>
<proteinExistence type="predicted"/>
<dbReference type="Gene3D" id="2.60.40.10">
    <property type="entry name" value="Immunoglobulins"/>
    <property type="match status" value="1"/>
</dbReference>
<dbReference type="InterPro" id="IPR013783">
    <property type="entry name" value="Ig-like_fold"/>
</dbReference>
<reference evidence="1" key="1">
    <citation type="journal article" date="2014" name="Front. Microbiol.">
        <title>High frequency of phylogenetically diverse reductive dehalogenase-homologous genes in deep subseafloor sedimentary metagenomes.</title>
        <authorList>
            <person name="Kawai M."/>
            <person name="Futagami T."/>
            <person name="Toyoda A."/>
            <person name="Takaki Y."/>
            <person name="Nishi S."/>
            <person name="Hori S."/>
            <person name="Arai W."/>
            <person name="Tsubouchi T."/>
            <person name="Morono Y."/>
            <person name="Uchiyama I."/>
            <person name="Ito T."/>
            <person name="Fujiyama A."/>
            <person name="Inagaki F."/>
            <person name="Takami H."/>
        </authorList>
    </citation>
    <scope>NUCLEOTIDE SEQUENCE</scope>
    <source>
        <strain evidence="1">Expedition CK06-06</strain>
    </source>
</reference>
<evidence type="ECO:0008006" key="2">
    <source>
        <dbReference type="Google" id="ProtNLM"/>
    </source>
</evidence>
<accession>X1L4M6</accession>
<dbReference type="AlphaFoldDB" id="X1L4M6"/>
<feature type="non-terminal residue" evidence="1">
    <location>
        <position position="1"/>
    </location>
</feature>
<sequence length="71" mass="7393">ACVVSDTSGELVYEWSCDGGEISGEGSMITWTAPDRAGEVTVTVTVSDAYGNMISKSIVFNVVSCSSCEFG</sequence>
<comment type="caution">
    <text evidence="1">The sequence shown here is derived from an EMBL/GenBank/DDBJ whole genome shotgun (WGS) entry which is preliminary data.</text>
</comment>
<protein>
    <recommendedName>
        <fullName evidence="2">PKD domain-containing protein</fullName>
    </recommendedName>
</protein>
<name>X1L4M6_9ZZZZ</name>
<evidence type="ECO:0000313" key="1">
    <source>
        <dbReference type="EMBL" id="GAH97389.1"/>
    </source>
</evidence>